<gene>
    <name evidence="2" type="ORF">D8S85_01725</name>
</gene>
<evidence type="ECO:0000313" key="3">
    <source>
        <dbReference type="Proteomes" id="UP000270673"/>
    </source>
</evidence>
<dbReference type="AlphaFoldDB" id="A0A3S9VPA8"/>
<feature type="chain" id="PRO_5019546495" evidence="1">
    <location>
        <begin position="27"/>
        <end position="410"/>
    </location>
</feature>
<sequence length="410" mass="46391">MNKQNSGMLKTWIVGCLIYCSCVANGAAQGSRTIRIYGEVTTVMNRKICGYITWGKNLYWTDIFSAGKIGNPYMCYRNIMGDNVRFSDGRRDTPPNHEFSCRFGNIRSIRVIGDKRIELGVKGGNVIEIERGRSLAIGSWIAVEPRNGKTENVVWEHISEIVFSAAPDTINEPKDRPIAGIVETPYGMYKGLVQWDLDENSQESLLDGRTETTWVSVAFKNIESIKSLGNSSLVTLHSGRELCMWGENDVNATNRGIAINMPSIGQVIVGWHDFKSFRTIPLDQLNLPVYDDFGAPERLFGRVETRDGRSLEGILVYDLDEAMDFELLDGKNGNISYRIPFKYVREIEPKNYKYTWVKLSGDTELVLGGMYDVMATNDGILIFRTGGEVVYVRWRDVKRIELWTKGKQND</sequence>
<organism evidence="2 3">
    <name type="scientific">Butyricimonas faecalis</name>
    <dbReference type="NCBI Taxonomy" id="2093856"/>
    <lineage>
        <taxon>Bacteria</taxon>
        <taxon>Pseudomonadati</taxon>
        <taxon>Bacteroidota</taxon>
        <taxon>Bacteroidia</taxon>
        <taxon>Bacteroidales</taxon>
        <taxon>Odoribacteraceae</taxon>
        <taxon>Butyricimonas</taxon>
    </lineage>
</organism>
<evidence type="ECO:0000313" key="2">
    <source>
        <dbReference type="EMBL" id="AZS28393.1"/>
    </source>
</evidence>
<reference evidence="2 3" key="1">
    <citation type="submission" date="2018-10" db="EMBL/GenBank/DDBJ databases">
        <title>Butyricimonas faecalis sp. nov., isolated from human faeces and emended description of the genus Butyricimonas.</title>
        <authorList>
            <person name="Le Roy T."/>
            <person name="Van der Smissen P."/>
            <person name="Paquot A."/>
            <person name="Delzenne N."/>
            <person name="Muccioli G."/>
            <person name="Collet J.-F."/>
            <person name="Cani P.D."/>
        </authorList>
    </citation>
    <scope>NUCLEOTIDE SEQUENCE [LARGE SCALE GENOMIC DNA]</scope>
    <source>
        <strain evidence="2 3">H184</strain>
    </source>
</reference>
<protein>
    <submittedName>
        <fullName evidence="2">Uncharacterized protein</fullName>
    </submittedName>
</protein>
<accession>A0A3S9VPA8</accession>
<dbReference type="EMBL" id="CP032819">
    <property type="protein sequence ID" value="AZS28393.1"/>
    <property type="molecule type" value="Genomic_DNA"/>
</dbReference>
<keyword evidence="1" id="KW-0732">Signal</keyword>
<dbReference type="KEGG" id="buy:D8S85_01725"/>
<feature type="signal peptide" evidence="1">
    <location>
        <begin position="1"/>
        <end position="26"/>
    </location>
</feature>
<keyword evidence="3" id="KW-1185">Reference proteome</keyword>
<proteinExistence type="predicted"/>
<dbReference type="Proteomes" id="UP000270673">
    <property type="component" value="Chromosome"/>
</dbReference>
<evidence type="ECO:0000256" key="1">
    <source>
        <dbReference type="SAM" id="SignalP"/>
    </source>
</evidence>
<name>A0A3S9VPA8_9BACT</name>